<dbReference type="Gene3D" id="3.90.226.10">
    <property type="entry name" value="2-enoyl-CoA Hydratase, Chain A, domain 1"/>
    <property type="match status" value="1"/>
</dbReference>
<accession>A0A1Y5SGD0</accession>
<evidence type="ECO:0000256" key="1">
    <source>
        <dbReference type="ARBA" id="ARBA00005254"/>
    </source>
</evidence>
<dbReference type="CDD" id="cd06558">
    <property type="entry name" value="crotonase-like"/>
    <property type="match status" value="1"/>
</dbReference>
<name>A0A1Y5SGD0_9PROT</name>
<dbReference type="InterPro" id="IPR001753">
    <property type="entry name" value="Enoyl-CoA_hydra/iso"/>
</dbReference>
<dbReference type="RefSeq" id="WP_085882848.1">
    <property type="nucleotide sequence ID" value="NZ_FWFR01000001.1"/>
</dbReference>
<sequence length="265" mass="27897">MTQLEIAVDGGIALVTFASLPGGFMNDDTAAELNGYLDRAEGDGAIRATIFTGGEPGVFIRHFDVATLEARGRAMAARGLRFDPARPVPESPYLAALRRIEESPRPFVAAINGVAMGGGFELALACDIRLARTGDYPLGLPEINIGLLPGAGGTQRLTRLIGEAKALELLLQGRTFGPEEARGLGLVSECVAGDVVGRAREIAGRLAGQHPKALAHIKRLVRGVQGRPAADGLADERTLFCDLMVDADSIALMADFNAGKRGIRD</sequence>
<proteinExistence type="inferred from homology"/>
<evidence type="ECO:0000313" key="4">
    <source>
        <dbReference type="Proteomes" id="UP000193200"/>
    </source>
</evidence>
<dbReference type="PROSITE" id="PS00166">
    <property type="entry name" value="ENOYL_COA_HYDRATASE"/>
    <property type="match status" value="1"/>
</dbReference>
<keyword evidence="4" id="KW-1185">Reference proteome</keyword>
<dbReference type="Pfam" id="PF00378">
    <property type="entry name" value="ECH_1"/>
    <property type="match status" value="1"/>
</dbReference>
<dbReference type="EC" id="4.2.1.17" evidence="3"/>
<dbReference type="OrthoDB" id="5730382at2"/>
<dbReference type="InParanoid" id="A0A1Y5SGD0"/>
<protein>
    <submittedName>
        <fullName evidence="3">Putative enoyl-CoA hydratase</fullName>
        <ecNumber evidence="3">4.2.1.17</ecNumber>
    </submittedName>
</protein>
<comment type="similarity">
    <text evidence="1 2">Belongs to the enoyl-CoA hydratase/isomerase family.</text>
</comment>
<dbReference type="InterPro" id="IPR018376">
    <property type="entry name" value="Enoyl-CoA_hyd/isom_CS"/>
</dbReference>
<dbReference type="Proteomes" id="UP000193200">
    <property type="component" value="Unassembled WGS sequence"/>
</dbReference>
<evidence type="ECO:0000256" key="2">
    <source>
        <dbReference type="RuleBase" id="RU003707"/>
    </source>
</evidence>
<dbReference type="AlphaFoldDB" id="A0A1Y5SGD0"/>
<evidence type="ECO:0000313" key="3">
    <source>
        <dbReference type="EMBL" id="SLN39498.1"/>
    </source>
</evidence>
<dbReference type="GO" id="GO:0004300">
    <property type="term" value="F:enoyl-CoA hydratase activity"/>
    <property type="evidence" value="ECO:0007669"/>
    <property type="project" value="UniProtKB-EC"/>
</dbReference>
<dbReference type="PANTHER" id="PTHR11941:SF54">
    <property type="entry name" value="ENOYL-COA HYDRATASE, MITOCHONDRIAL"/>
    <property type="match status" value="1"/>
</dbReference>
<keyword evidence="3" id="KW-0456">Lyase</keyword>
<reference evidence="3 4" key="1">
    <citation type="submission" date="2017-03" db="EMBL/GenBank/DDBJ databases">
        <authorList>
            <person name="Afonso C.L."/>
            <person name="Miller P.J."/>
            <person name="Scott M.A."/>
            <person name="Spackman E."/>
            <person name="Goraichik I."/>
            <person name="Dimitrov K.M."/>
            <person name="Suarez D.L."/>
            <person name="Swayne D.E."/>
        </authorList>
    </citation>
    <scope>NUCLEOTIDE SEQUENCE [LARGE SCALE GENOMIC DNA]</scope>
    <source>
        <strain evidence="3 4">CECT 7691</strain>
    </source>
</reference>
<dbReference type="PANTHER" id="PTHR11941">
    <property type="entry name" value="ENOYL-COA HYDRATASE-RELATED"/>
    <property type="match status" value="1"/>
</dbReference>
<dbReference type="SUPFAM" id="SSF52096">
    <property type="entry name" value="ClpP/crotonase"/>
    <property type="match status" value="1"/>
</dbReference>
<dbReference type="GO" id="GO:0006635">
    <property type="term" value="P:fatty acid beta-oxidation"/>
    <property type="evidence" value="ECO:0007669"/>
    <property type="project" value="TreeGrafter"/>
</dbReference>
<organism evidence="3 4">
    <name type="scientific">Oceanibacterium hippocampi</name>
    <dbReference type="NCBI Taxonomy" id="745714"/>
    <lineage>
        <taxon>Bacteria</taxon>
        <taxon>Pseudomonadati</taxon>
        <taxon>Pseudomonadota</taxon>
        <taxon>Alphaproteobacteria</taxon>
        <taxon>Sneathiellales</taxon>
        <taxon>Sneathiellaceae</taxon>
        <taxon>Oceanibacterium</taxon>
    </lineage>
</organism>
<dbReference type="InterPro" id="IPR029045">
    <property type="entry name" value="ClpP/crotonase-like_dom_sf"/>
</dbReference>
<dbReference type="EMBL" id="FWFR01000001">
    <property type="protein sequence ID" value="SLN39498.1"/>
    <property type="molecule type" value="Genomic_DNA"/>
</dbReference>
<gene>
    <name evidence="3" type="primary">fadB_1</name>
    <name evidence="3" type="ORF">OCH7691_01648</name>
</gene>